<name>A8X1R8_CAEBR</name>
<organism evidence="8 9">
    <name type="scientific">Caenorhabditis briggsae</name>
    <dbReference type="NCBI Taxonomy" id="6238"/>
    <lineage>
        <taxon>Eukaryota</taxon>
        <taxon>Metazoa</taxon>
        <taxon>Ecdysozoa</taxon>
        <taxon>Nematoda</taxon>
        <taxon>Chromadorea</taxon>
        <taxon>Rhabditida</taxon>
        <taxon>Rhabditina</taxon>
        <taxon>Rhabditomorpha</taxon>
        <taxon>Rhabditoidea</taxon>
        <taxon>Rhabditidae</taxon>
        <taxon>Peloderinae</taxon>
        <taxon>Caenorhabditis</taxon>
    </lineage>
</organism>
<dbReference type="HOGENOM" id="CLU_120664_3_0_1"/>
<dbReference type="AlphaFoldDB" id="A8X1R8"/>
<dbReference type="InterPro" id="IPR000535">
    <property type="entry name" value="MSP_dom"/>
</dbReference>
<keyword evidence="9" id="KW-1185">Reference proteome</keyword>
<evidence type="ECO:0000256" key="2">
    <source>
        <dbReference type="ARBA" id="ARBA00022490"/>
    </source>
</evidence>
<dbReference type="KEGG" id="cbr:CBG_05735"/>
<comment type="subcellular location">
    <subcellularLocation>
        <location evidence="6">Cell projection</location>
        <location evidence="6">Pseudopodium</location>
    </subcellularLocation>
    <subcellularLocation>
        <location evidence="1">Cytoplasm</location>
        <location evidence="1">Cytoskeleton</location>
    </subcellularLocation>
</comment>
<proteinExistence type="predicted"/>
<keyword evidence="2" id="KW-0963">Cytoplasm</keyword>
<dbReference type="Pfam" id="PF00635">
    <property type="entry name" value="Motile_Sperm"/>
    <property type="match status" value="1"/>
</dbReference>
<dbReference type="RefSeq" id="XP_002633055.1">
    <property type="nucleotide sequence ID" value="XM_002633009.1"/>
</dbReference>
<comment type="function">
    <text evidence="5">Central component in molecular interactions underlying sperm crawling. Forms an extensive filament system that extends from sperm villipoda, along the leading edge of the pseudopod.</text>
</comment>
<dbReference type="InterPro" id="IPR008962">
    <property type="entry name" value="PapD-like_sf"/>
</dbReference>
<dbReference type="CTD" id="8575052"/>
<dbReference type="Proteomes" id="UP000008549">
    <property type="component" value="Unassembled WGS sequence"/>
</dbReference>
<dbReference type="EMBL" id="HE600909">
    <property type="protein sequence ID" value="CAP26578.1"/>
    <property type="molecule type" value="Genomic_DNA"/>
</dbReference>
<sequence length="77" mass="8878">MKRLGVDPPCRVLDPNEEVLLAVSCDPFAFGQEDTNNDRTTVEWSNTLDGAAKQFRREWLQKDGMVRRKNLPINYNP</sequence>
<evidence type="ECO:0000256" key="5">
    <source>
        <dbReference type="ARBA" id="ARBA00037744"/>
    </source>
</evidence>
<evidence type="ECO:0000256" key="6">
    <source>
        <dbReference type="ARBA" id="ARBA00037818"/>
    </source>
</evidence>
<evidence type="ECO:0000256" key="1">
    <source>
        <dbReference type="ARBA" id="ARBA00004245"/>
    </source>
</evidence>
<gene>
    <name evidence="8" type="ORF">CBG05735</name>
    <name evidence="8" type="ORF">CBG_05735</name>
</gene>
<dbReference type="GeneID" id="8575052"/>
<dbReference type="Gene3D" id="2.60.40.10">
    <property type="entry name" value="Immunoglobulins"/>
    <property type="match status" value="1"/>
</dbReference>
<keyword evidence="3" id="KW-0206">Cytoskeleton</keyword>
<keyword evidence="4" id="KW-0966">Cell projection</keyword>
<evidence type="ECO:0000259" key="7">
    <source>
        <dbReference type="PROSITE" id="PS50202"/>
    </source>
</evidence>
<dbReference type="InterPro" id="IPR013783">
    <property type="entry name" value="Ig-like_fold"/>
</dbReference>
<reference evidence="8 9" key="1">
    <citation type="journal article" date="2003" name="PLoS Biol.">
        <title>The genome sequence of Caenorhabditis briggsae: a platform for comparative genomics.</title>
        <authorList>
            <person name="Stein L.D."/>
            <person name="Bao Z."/>
            <person name="Blasiar D."/>
            <person name="Blumenthal T."/>
            <person name="Brent M.R."/>
            <person name="Chen N."/>
            <person name="Chinwalla A."/>
            <person name="Clarke L."/>
            <person name="Clee C."/>
            <person name="Coghlan A."/>
            <person name="Coulson A."/>
            <person name="D'Eustachio P."/>
            <person name="Fitch D.H."/>
            <person name="Fulton L.A."/>
            <person name="Fulton R.E."/>
            <person name="Griffiths-Jones S."/>
            <person name="Harris T.W."/>
            <person name="Hillier L.W."/>
            <person name="Kamath R."/>
            <person name="Kuwabara P.E."/>
            <person name="Mardis E.R."/>
            <person name="Marra M.A."/>
            <person name="Miner T.L."/>
            <person name="Minx P."/>
            <person name="Mullikin J.C."/>
            <person name="Plumb R.W."/>
            <person name="Rogers J."/>
            <person name="Schein J.E."/>
            <person name="Sohrmann M."/>
            <person name="Spieth J."/>
            <person name="Stajich J.E."/>
            <person name="Wei C."/>
            <person name="Willey D."/>
            <person name="Wilson R.K."/>
            <person name="Durbin R."/>
            <person name="Waterston R.H."/>
        </authorList>
    </citation>
    <scope>NUCLEOTIDE SEQUENCE [LARGE SCALE GENOMIC DNA]</scope>
    <source>
        <strain evidence="8 9">AF16</strain>
    </source>
</reference>
<dbReference type="GO" id="GO:0031143">
    <property type="term" value="C:pseudopodium"/>
    <property type="evidence" value="ECO:0007669"/>
    <property type="project" value="UniProtKB-SubCell"/>
</dbReference>
<evidence type="ECO:0000313" key="9">
    <source>
        <dbReference type="Proteomes" id="UP000008549"/>
    </source>
</evidence>
<accession>A8X1R8</accession>
<protein>
    <submittedName>
        <fullName evidence="8">Protein CBG05735</fullName>
    </submittedName>
</protein>
<evidence type="ECO:0000256" key="4">
    <source>
        <dbReference type="ARBA" id="ARBA00023273"/>
    </source>
</evidence>
<reference evidence="8 9" key="2">
    <citation type="journal article" date="2011" name="PLoS Genet.">
        <title>Caenorhabditis briggsae recombinant inbred line genotypes reveal inter-strain incompatibility and the evolution of recombination.</title>
        <authorList>
            <person name="Ross J.A."/>
            <person name="Koboldt D.C."/>
            <person name="Staisch J.E."/>
            <person name="Chamberlin H.M."/>
            <person name="Gupta B.P."/>
            <person name="Miller R.D."/>
            <person name="Baird S.E."/>
            <person name="Haag E.S."/>
        </authorList>
    </citation>
    <scope>NUCLEOTIDE SEQUENCE [LARGE SCALE GENOMIC DNA]</scope>
    <source>
        <strain evidence="8 9">AF16</strain>
    </source>
</reference>
<dbReference type="GO" id="GO:0005856">
    <property type="term" value="C:cytoskeleton"/>
    <property type="evidence" value="ECO:0007669"/>
    <property type="project" value="UniProtKB-SubCell"/>
</dbReference>
<dbReference type="PANTHER" id="PTHR22920:SF7">
    <property type="entry name" value="MSP DOMAIN-CONTAINING PROTEIN-RELATED"/>
    <property type="match status" value="1"/>
</dbReference>
<feature type="domain" description="MSP" evidence="7">
    <location>
        <begin position="1"/>
        <end position="76"/>
    </location>
</feature>
<dbReference type="PANTHER" id="PTHR22920">
    <property type="entry name" value="MAJOR SPERM PROTEIN"/>
    <property type="match status" value="1"/>
</dbReference>
<dbReference type="InParanoid" id="A8X1R8"/>
<dbReference type="STRING" id="6238.A8X1R8"/>
<dbReference type="InterPro" id="IPR051155">
    <property type="entry name" value="Nematode_MSP"/>
</dbReference>
<evidence type="ECO:0000313" key="8">
    <source>
        <dbReference type="EMBL" id="CAP26578.1"/>
    </source>
</evidence>
<evidence type="ECO:0000256" key="3">
    <source>
        <dbReference type="ARBA" id="ARBA00023212"/>
    </source>
</evidence>
<dbReference type="SUPFAM" id="SSF49354">
    <property type="entry name" value="PapD-like"/>
    <property type="match status" value="1"/>
</dbReference>
<dbReference type="eggNOG" id="ENOG502RXF6">
    <property type="taxonomic scope" value="Eukaryota"/>
</dbReference>
<dbReference type="PROSITE" id="PS50202">
    <property type="entry name" value="MSP"/>
    <property type="match status" value="1"/>
</dbReference>